<dbReference type="EMBL" id="CADCVS010000194">
    <property type="protein sequence ID" value="CAA9490564.1"/>
    <property type="molecule type" value="Genomic_DNA"/>
</dbReference>
<proteinExistence type="predicted"/>
<feature type="region of interest" description="Disordered" evidence="1">
    <location>
        <begin position="196"/>
        <end position="221"/>
    </location>
</feature>
<organism evidence="2">
    <name type="scientific">uncultured Solirubrobacteraceae bacterium</name>
    <dbReference type="NCBI Taxonomy" id="1162706"/>
    <lineage>
        <taxon>Bacteria</taxon>
        <taxon>Bacillati</taxon>
        <taxon>Actinomycetota</taxon>
        <taxon>Thermoleophilia</taxon>
        <taxon>Solirubrobacterales</taxon>
        <taxon>Solirubrobacteraceae</taxon>
        <taxon>environmental samples</taxon>
    </lineage>
</organism>
<protein>
    <submittedName>
        <fullName evidence="2">Uncharacterized protein</fullName>
    </submittedName>
</protein>
<feature type="region of interest" description="Disordered" evidence="1">
    <location>
        <begin position="37"/>
        <end position="80"/>
    </location>
</feature>
<reference evidence="2" key="1">
    <citation type="submission" date="2020-02" db="EMBL/GenBank/DDBJ databases">
        <authorList>
            <person name="Meier V. D."/>
        </authorList>
    </citation>
    <scope>NUCLEOTIDE SEQUENCE</scope>
    <source>
        <strain evidence="2">AVDCRST_MAG30</strain>
    </source>
</reference>
<gene>
    <name evidence="2" type="ORF">AVDCRST_MAG30-1338</name>
</gene>
<dbReference type="AlphaFoldDB" id="A0A6J4S6Z5"/>
<evidence type="ECO:0000313" key="2">
    <source>
        <dbReference type="EMBL" id="CAA9490564.1"/>
    </source>
</evidence>
<name>A0A6J4S6Z5_9ACTN</name>
<feature type="compositionally biased region" description="Gly residues" evidence="1">
    <location>
        <begin position="66"/>
        <end position="75"/>
    </location>
</feature>
<sequence>MGILLVVAAIIGLLIGGGFVERLARLGGDAVELIASNGKPVPGKPGQPGQPGTPGQPGQPGDPGSPDGGEAGGPGSAAEGERQIKLCLEDKQETAKCLLAIKAADLPGDLREKINTRARDQVRSAMRDLRNSSARPGTPEYQRLVAARDNAIRDLVRSRRVTDNFILKPLSQVRKYTNPRAKDVQKGFDRVRAMVTGGERRTRPAGAPNTSSGGPVKPGPASRFLNGLGKVTKGLGAAGTALSLYDNVRNDGAGKGITKTIGGVAGAYGGGAMVTAACGAIGVATAGVGAVLCAGGAIVGGYVVGKYGSKIAGAAYDGVAAGGRAVRDKVFKPVAAVTTKAAEKVVDKGRDLVEGGKKALSALSPFD</sequence>
<evidence type="ECO:0000256" key="1">
    <source>
        <dbReference type="SAM" id="MobiDB-lite"/>
    </source>
</evidence>
<accession>A0A6J4S6Z5</accession>